<dbReference type="EMBL" id="AUZX01003685">
    <property type="protein sequence ID" value="EQD73237.1"/>
    <property type="molecule type" value="Genomic_DNA"/>
</dbReference>
<evidence type="ECO:0000259" key="2">
    <source>
        <dbReference type="Pfam" id="PF13006"/>
    </source>
</evidence>
<organism evidence="3">
    <name type="scientific">mine drainage metagenome</name>
    <dbReference type="NCBI Taxonomy" id="410659"/>
    <lineage>
        <taxon>unclassified sequences</taxon>
        <taxon>metagenomes</taxon>
        <taxon>ecological metagenomes</taxon>
    </lineage>
</organism>
<keyword evidence="1" id="KW-0812">Transmembrane</keyword>
<dbReference type="AlphaFoldDB" id="T1BTP8"/>
<accession>T1BTP8</accession>
<protein>
    <submittedName>
        <fullName evidence="3">Transposase IS4 family protein</fullName>
    </submittedName>
</protein>
<evidence type="ECO:0000313" key="3">
    <source>
        <dbReference type="EMBL" id="EQD73237.1"/>
    </source>
</evidence>
<keyword evidence="1" id="KW-1133">Transmembrane helix</keyword>
<dbReference type="InterPro" id="IPR024473">
    <property type="entry name" value="Transposases_IS4_N"/>
</dbReference>
<evidence type="ECO:0000256" key="1">
    <source>
        <dbReference type="SAM" id="Phobius"/>
    </source>
</evidence>
<reference evidence="3" key="2">
    <citation type="journal article" date="2014" name="ISME J.">
        <title>Microbial stratification in low pH oxic and suboxic macroscopic growths along an acid mine drainage.</title>
        <authorList>
            <person name="Mendez-Garcia C."/>
            <person name="Mesa V."/>
            <person name="Sprenger R.R."/>
            <person name="Richter M."/>
            <person name="Diez M.S."/>
            <person name="Solano J."/>
            <person name="Bargiela R."/>
            <person name="Golyshina O.V."/>
            <person name="Manteca A."/>
            <person name="Ramos J.L."/>
            <person name="Gallego J.R."/>
            <person name="Llorente I."/>
            <person name="Martins Dos Santos V.A."/>
            <person name="Jensen O.N."/>
            <person name="Pelaez A.I."/>
            <person name="Sanchez J."/>
            <person name="Ferrer M."/>
        </authorList>
    </citation>
    <scope>NUCLEOTIDE SEQUENCE</scope>
</reference>
<reference evidence="3" key="1">
    <citation type="submission" date="2013-08" db="EMBL/GenBank/DDBJ databases">
        <authorList>
            <person name="Mendez C."/>
            <person name="Richter M."/>
            <person name="Ferrer M."/>
            <person name="Sanchez J."/>
        </authorList>
    </citation>
    <scope>NUCLEOTIDE SEQUENCE</scope>
</reference>
<comment type="caution">
    <text evidence="3">The sequence shown here is derived from an EMBL/GenBank/DDBJ whole genome shotgun (WGS) entry which is preliminary data.</text>
</comment>
<dbReference type="Pfam" id="PF13006">
    <property type="entry name" value="Nterm_IS4"/>
    <property type="match status" value="1"/>
</dbReference>
<feature type="transmembrane region" description="Helical" evidence="1">
    <location>
        <begin position="36"/>
        <end position="53"/>
    </location>
</feature>
<keyword evidence="1" id="KW-0472">Membrane</keyword>
<gene>
    <name evidence="3" type="ORF">B1A_05049</name>
</gene>
<sequence length="135" mass="14909">MADRIGIGVLAKVFPPELVDRVVSQAGVREQRMRTLPARVVVYFLLAMVLFFQSGYGEVWNKLVAGLDWAKGFQVRLTLGMQPTPAAITYARRRLGWRVMQRLLEEVAGPLAGEESGPAFVSGMRLVAVDGMCLD</sequence>
<name>T1BTP8_9ZZZZ</name>
<feature type="domain" description="Transposase IS4 N-terminal" evidence="2">
    <location>
        <begin position="6"/>
        <end position="104"/>
    </location>
</feature>
<proteinExistence type="predicted"/>
<feature type="non-terminal residue" evidence="3">
    <location>
        <position position="135"/>
    </location>
</feature>